<evidence type="ECO:0000313" key="5">
    <source>
        <dbReference type="Proteomes" id="UP000581206"/>
    </source>
</evidence>
<proteinExistence type="predicted"/>
<dbReference type="AlphaFoldDB" id="A0A7X6KSK1"/>
<keyword evidence="5" id="KW-1185">Reference proteome</keyword>
<evidence type="ECO:0000313" key="4">
    <source>
        <dbReference type="EMBL" id="NKY21482.1"/>
    </source>
</evidence>
<dbReference type="Gene3D" id="2.160.20.120">
    <property type="match status" value="1"/>
</dbReference>
<dbReference type="Pfam" id="PF10988">
    <property type="entry name" value="DUF2807"/>
    <property type="match status" value="1"/>
</dbReference>
<name>A0A7X6KSK1_9CELL</name>
<feature type="domain" description="Putative auto-transporter adhesin head GIN" evidence="3">
    <location>
        <begin position="43"/>
        <end position="224"/>
    </location>
</feature>
<comment type="caution">
    <text evidence="4">The sequence shown here is derived from an EMBL/GenBank/DDBJ whole genome shotgun (WGS) entry which is preliminary data.</text>
</comment>
<sequence length="239" mass="24093">MARRTITAAATATGVLAVLALTGCVVESAGPTETRNVEIEDVSAIDLRTSGDLTIRRGDTPSLTITAGERTQDRLTSEVRNGVLVLDARGDFGIRIGGSISYELVVTELSDLVVAGSGDVSASDVVGADGLQVQIEGSGDVDIDQIDTADVWVSVEGSGGVDLSGRADGAGVSIEGSGGVDLGDLAVAEADVSIEGSGEVEVDARDRLAVSISGSGSVRYSGNPDLTQDISGSGDVRQG</sequence>
<reference evidence="4 5" key="1">
    <citation type="submission" date="2020-04" db="EMBL/GenBank/DDBJ databases">
        <title>MicrobeNet Type strains.</title>
        <authorList>
            <person name="Nicholson A.C."/>
        </authorList>
    </citation>
    <scope>NUCLEOTIDE SEQUENCE [LARGE SCALE GENOMIC DNA]</scope>
    <source>
        <strain evidence="4 5">ATCC BAA-788</strain>
    </source>
</reference>
<evidence type="ECO:0000256" key="2">
    <source>
        <dbReference type="SAM" id="SignalP"/>
    </source>
</evidence>
<evidence type="ECO:0000256" key="1">
    <source>
        <dbReference type="SAM" id="MobiDB-lite"/>
    </source>
</evidence>
<keyword evidence="2" id="KW-0732">Signal</keyword>
<accession>A0A7X6KSK1</accession>
<gene>
    <name evidence="4" type="ORF">HGA03_02245</name>
</gene>
<dbReference type="PANTHER" id="PTHR39200:SF1">
    <property type="entry name" value="AUTO-TRANSPORTER ADHESIN HEAD GIN DOMAIN-CONTAINING PROTEIN-RELATED"/>
    <property type="match status" value="1"/>
</dbReference>
<feature type="compositionally biased region" description="Polar residues" evidence="1">
    <location>
        <begin position="218"/>
        <end position="231"/>
    </location>
</feature>
<dbReference type="InterPro" id="IPR021255">
    <property type="entry name" value="DUF2807"/>
</dbReference>
<protein>
    <submittedName>
        <fullName evidence="4">DUF2807 domain-containing protein</fullName>
    </submittedName>
</protein>
<feature type="signal peptide" evidence="2">
    <location>
        <begin position="1"/>
        <end position="20"/>
    </location>
</feature>
<dbReference type="PROSITE" id="PS51257">
    <property type="entry name" value="PROKAR_LIPOPROTEIN"/>
    <property type="match status" value="1"/>
</dbReference>
<dbReference type="Proteomes" id="UP000581206">
    <property type="component" value="Unassembled WGS sequence"/>
</dbReference>
<feature type="chain" id="PRO_5039597742" evidence="2">
    <location>
        <begin position="21"/>
        <end position="239"/>
    </location>
</feature>
<dbReference type="EMBL" id="JAAXOX010000001">
    <property type="protein sequence ID" value="NKY21482.1"/>
    <property type="molecule type" value="Genomic_DNA"/>
</dbReference>
<evidence type="ECO:0000259" key="3">
    <source>
        <dbReference type="Pfam" id="PF10988"/>
    </source>
</evidence>
<feature type="region of interest" description="Disordered" evidence="1">
    <location>
        <begin position="218"/>
        <end position="239"/>
    </location>
</feature>
<dbReference type="RefSeq" id="WP_168628564.1">
    <property type="nucleotide sequence ID" value="NZ_BONL01000029.1"/>
</dbReference>
<organism evidence="4 5">
    <name type="scientific">Cellulomonas denverensis</name>
    <dbReference type="NCBI Taxonomy" id="264297"/>
    <lineage>
        <taxon>Bacteria</taxon>
        <taxon>Bacillati</taxon>
        <taxon>Actinomycetota</taxon>
        <taxon>Actinomycetes</taxon>
        <taxon>Micrococcales</taxon>
        <taxon>Cellulomonadaceae</taxon>
        <taxon>Cellulomonas</taxon>
    </lineage>
</organism>
<dbReference type="PANTHER" id="PTHR39200">
    <property type="entry name" value="HYPOTHETICAL EXPORTED PROTEIN"/>
    <property type="match status" value="1"/>
</dbReference>